<sequence length="196" mass="20224">MGPIMSRKPVIAVLVGSLRTRSINRQLARIAVDNAPEGVVVKIVDGLGELPFYNADADPSTSDGVGARLDGRVAALRAEVEAADGVLLVTPEYNGSLPAALKNALDWLSRPYGAGALIGKPVGIIGASLARGAGERMRTDAVKVVGVAGGHIVEDVRVALRTSELGERGVADEEIVSQVTEAVEVLADAIEARAAV</sequence>
<dbReference type="GO" id="GO:0016491">
    <property type="term" value="F:oxidoreductase activity"/>
    <property type="evidence" value="ECO:0007669"/>
    <property type="project" value="InterPro"/>
</dbReference>
<dbReference type="Pfam" id="PF03358">
    <property type="entry name" value="FMN_red"/>
    <property type="match status" value="1"/>
</dbReference>
<evidence type="ECO:0000313" key="2">
    <source>
        <dbReference type="EMBL" id="GAB10644.1"/>
    </source>
</evidence>
<dbReference type="SUPFAM" id="SSF52218">
    <property type="entry name" value="Flavoproteins"/>
    <property type="match status" value="1"/>
</dbReference>
<dbReference type="InterPro" id="IPR029039">
    <property type="entry name" value="Flavoprotein-like_sf"/>
</dbReference>
<comment type="caution">
    <text evidence="2">The sequence shown here is derived from an EMBL/GenBank/DDBJ whole genome shotgun (WGS) entry which is preliminary data.</text>
</comment>
<dbReference type="GO" id="GO:0005829">
    <property type="term" value="C:cytosol"/>
    <property type="evidence" value="ECO:0007669"/>
    <property type="project" value="TreeGrafter"/>
</dbReference>
<name>G7H469_9ACTN</name>
<proteinExistence type="predicted"/>
<reference evidence="2 3" key="1">
    <citation type="submission" date="2011-11" db="EMBL/GenBank/DDBJ databases">
        <title>Whole genome shotgun sequence of Gordonia araii NBRC 100433.</title>
        <authorList>
            <person name="Yoshida Y."/>
            <person name="Hosoyama A."/>
            <person name="Tsuchikane K."/>
            <person name="Katsumata H."/>
            <person name="Yamazaki S."/>
            <person name="Fujita N."/>
        </authorList>
    </citation>
    <scope>NUCLEOTIDE SEQUENCE [LARGE SCALE GENOMIC DNA]</scope>
    <source>
        <strain evidence="2 3">NBRC 100433</strain>
    </source>
</reference>
<dbReference type="Gene3D" id="3.40.50.360">
    <property type="match status" value="1"/>
</dbReference>
<dbReference type="PANTHER" id="PTHR30543:SF21">
    <property type="entry name" value="NAD(P)H-DEPENDENT FMN REDUCTASE LOT6"/>
    <property type="match status" value="1"/>
</dbReference>
<accession>G7H469</accession>
<dbReference type="PANTHER" id="PTHR30543">
    <property type="entry name" value="CHROMATE REDUCTASE"/>
    <property type="match status" value="1"/>
</dbReference>
<dbReference type="InterPro" id="IPR005025">
    <property type="entry name" value="FMN_Rdtase-like_dom"/>
</dbReference>
<gene>
    <name evidence="2" type="ORF">GOARA_061_00830</name>
</gene>
<keyword evidence="3" id="KW-1185">Reference proteome</keyword>
<dbReference type="AlphaFoldDB" id="G7H469"/>
<protein>
    <submittedName>
        <fullName evidence="2">Putative NADPH-dependent oxidoreductase</fullName>
    </submittedName>
</protein>
<feature type="domain" description="NADPH-dependent FMN reductase-like" evidence="1">
    <location>
        <begin position="11"/>
        <end position="161"/>
    </location>
</feature>
<evidence type="ECO:0000259" key="1">
    <source>
        <dbReference type="Pfam" id="PF03358"/>
    </source>
</evidence>
<evidence type="ECO:0000313" key="3">
    <source>
        <dbReference type="Proteomes" id="UP000035088"/>
    </source>
</evidence>
<dbReference type="GO" id="GO:0010181">
    <property type="term" value="F:FMN binding"/>
    <property type="evidence" value="ECO:0007669"/>
    <property type="project" value="TreeGrafter"/>
</dbReference>
<dbReference type="Proteomes" id="UP000035088">
    <property type="component" value="Unassembled WGS sequence"/>
</dbReference>
<dbReference type="STRING" id="1073574.GOARA_061_00830"/>
<organism evidence="2 3">
    <name type="scientific">Gordonia araii NBRC 100433</name>
    <dbReference type="NCBI Taxonomy" id="1073574"/>
    <lineage>
        <taxon>Bacteria</taxon>
        <taxon>Bacillati</taxon>
        <taxon>Actinomycetota</taxon>
        <taxon>Actinomycetes</taxon>
        <taxon>Mycobacteriales</taxon>
        <taxon>Gordoniaceae</taxon>
        <taxon>Gordonia</taxon>
    </lineage>
</organism>
<dbReference type="EMBL" id="BAEE01000061">
    <property type="protein sequence ID" value="GAB10644.1"/>
    <property type="molecule type" value="Genomic_DNA"/>
</dbReference>
<dbReference type="InterPro" id="IPR050712">
    <property type="entry name" value="NAD(P)H-dep_reductase"/>
</dbReference>